<dbReference type="PROSITE" id="PS50208">
    <property type="entry name" value="CASPASE_P20"/>
    <property type="match status" value="1"/>
</dbReference>
<evidence type="ECO:0000256" key="1">
    <source>
        <dbReference type="ARBA" id="ARBA00010134"/>
    </source>
</evidence>
<dbReference type="InterPro" id="IPR052039">
    <property type="entry name" value="Caspase-related_regulators"/>
</dbReference>
<evidence type="ECO:0000313" key="6">
    <source>
        <dbReference type="EMBL" id="CAB3262374.1"/>
    </source>
</evidence>
<dbReference type="PANTHER" id="PTHR22576:SF41">
    <property type="entry name" value="CASPASE 14, APOPTOSIS-RELATED CYSTEINE PEPTIDASE"/>
    <property type="match status" value="1"/>
</dbReference>
<feature type="domain" description="Caspase family p10" evidence="4">
    <location>
        <begin position="422"/>
        <end position="504"/>
    </location>
</feature>
<dbReference type="GO" id="GO:0004197">
    <property type="term" value="F:cysteine-type endopeptidase activity"/>
    <property type="evidence" value="ECO:0007669"/>
    <property type="project" value="InterPro"/>
</dbReference>
<dbReference type="Pfam" id="PF00656">
    <property type="entry name" value="Peptidase_C14"/>
    <property type="match status" value="1"/>
</dbReference>
<dbReference type="SMART" id="SM00115">
    <property type="entry name" value="CASc"/>
    <property type="match status" value="1"/>
</dbReference>
<name>A0A6F9DHT0_9ASCI</name>
<evidence type="ECO:0000259" key="5">
    <source>
        <dbReference type="PROSITE" id="PS50208"/>
    </source>
</evidence>
<dbReference type="PANTHER" id="PTHR22576">
    <property type="entry name" value="MUCOSA ASSOCIATED LYMPHOID TISSUE LYMPHOMA TRANSLOCATION PROTEIN 1/PARACASPASE"/>
    <property type="match status" value="1"/>
</dbReference>
<dbReference type="PRINTS" id="PR00376">
    <property type="entry name" value="IL1BCENZYME"/>
</dbReference>
<evidence type="ECO:0000256" key="3">
    <source>
        <dbReference type="SAM" id="MobiDB-lite"/>
    </source>
</evidence>
<evidence type="ECO:0000256" key="2">
    <source>
        <dbReference type="RuleBase" id="RU003971"/>
    </source>
</evidence>
<dbReference type="AlphaFoldDB" id="A0A6F9DHT0"/>
<dbReference type="PROSITE" id="PS50207">
    <property type="entry name" value="CASPASE_P10"/>
    <property type="match status" value="1"/>
</dbReference>
<dbReference type="InterPro" id="IPR029030">
    <property type="entry name" value="Caspase-like_dom_sf"/>
</dbReference>
<dbReference type="InterPro" id="IPR001309">
    <property type="entry name" value="Pept_C14_p20"/>
</dbReference>
<dbReference type="InterPro" id="IPR011600">
    <property type="entry name" value="Pept_C14_caspase"/>
</dbReference>
<dbReference type="InterPro" id="IPR015917">
    <property type="entry name" value="Pept_C14A"/>
</dbReference>
<sequence length="504" mass="56488">MAAELQPTVVFVNFFTQIGLREETAQKLWQAGIRKPQDLAGSSKEKIGQIVDDVVLVDHIHPVLQKYTYPIALAKDPFERALTLLRKESGEPEAQPQQAQNQNQMQTQSDATGFVPNSGVLNGNAESSSLRSAVMGLNTDVHMTEEPTHIHHTGNSASVNISGGTFVQSNILPQKEVVYNNTDTKIVAQTTIEAPKPAVVYNINLSKLSFPKAPQFLLAEALKVWNVMNVLNQDDPKAYPVKANWGRSRALIINNINLRAYEPRLGASDDSKNLRKLLQQIDFQVESHTDKTKENIFQILREFTASRDNANAPMILVFIGSHGARDAKQDYFFGTDGEKISDEEVVNFFTDTAAPLIKKEIPKLFFFQFCRLNSENNQTTQGQGTQSDSFVEVEAPRSFEWLNETTQSDSEKEGFVPAQKHANMLFAYATAPGSKAYRNTQSGSWFVTALCKTLMQHYATEDLLSMLTMVNKAVMEEKGKEENDRTVVQMCEVKSYLTKKVRFY</sequence>
<feature type="region of interest" description="Disordered" evidence="3">
    <location>
        <begin position="89"/>
        <end position="122"/>
    </location>
</feature>
<feature type="domain" description="Caspase family p20" evidence="5">
    <location>
        <begin position="246"/>
        <end position="374"/>
    </location>
</feature>
<protein>
    <submittedName>
        <fullName evidence="6">Uncharacterized protein LOC100179627</fullName>
    </submittedName>
</protein>
<dbReference type="InterPro" id="IPR002138">
    <property type="entry name" value="Pept_C14_p10"/>
</dbReference>
<dbReference type="GO" id="GO:0006508">
    <property type="term" value="P:proteolysis"/>
    <property type="evidence" value="ECO:0007669"/>
    <property type="project" value="InterPro"/>
</dbReference>
<organism evidence="6">
    <name type="scientific">Phallusia mammillata</name>
    <dbReference type="NCBI Taxonomy" id="59560"/>
    <lineage>
        <taxon>Eukaryota</taxon>
        <taxon>Metazoa</taxon>
        <taxon>Chordata</taxon>
        <taxon>Tunicata</taxon>
        <taxon>Ascidiacea</taxon>
        <taxon>Phlebobranchia</taxon>
        <taxon>Ascidiidae</taxon>
        <taxon>Phallusia</taxon>
    </lineage>
</organism>
<dbReference type="SUPFAM" id="SSF52129">
    <property type="entry name" value="Caspase-like"/>
    <property type="match status" value="1"/>
</dbReference>
<evidence type="ECO:0000259" key="4">
    <source>
        <dbReference type="PROSITE" id="PS50207"/>
    </source>
</evidence>
<proteinExistence type="evidence at transcript level"/>
<reference evidence="6" key="1">
    <citation type="submission" date="2020-04" db="EMBL/GenBank/DDBJ databases">
        <authorList>
            <person name="Neveu A P."/>
        </authorList>
    </citation>
    <scope>NUCLEOTIDE SEQUENCE</scope>
    <source>
        <tissue evidence="6">Whole embryo</tissue>
    </source>
</reference>
<dbReference type="Gene3D" id="3.40.50.1460">
    <property type="match status" value="1"/>
</dbReference>
<accession>A0A6F9DHT0</accession>
<feature type="compositionally biased region" description="Low complexity" evidence="3">
    <location>
        <begin position="92"/>
        <end position="108"/>
    </location>
</feature>
<dbReference type="EMBL" id="LR786651">
    <property type="protein sequence ID" value="CAB3262374.1"/>
    <property type="molecule type" value="mRNA"/>
</dbReference>
<gene>
    <name evidence="6" type="primary">LOC100179627-001</name>
</gene>
<comment type="similarity">
    <text evidence="1 2">Belongs to the peptidase C14A family.</text>
</comment>